<dbReference type="CDD" id="cd00609">
    <property type="entry name" value="AAT_like"/>
    <property type="match status" value="1"/>
</dbReference>
<proteinExistence type="inferred from homology"/>
<evidence type="ECO:0000313" key="5">
    <source>
        <dbReference type="Proteomes" id="UP000756346"/>
    </source>
</evidence>
<accession>A0A9P8YAF9</accession>
<dbReference type="EMBL" id="JAGTJQ010000002">
    <property type="protein sequence ID" value="KAH7037021.1"/>
    <property type="molecule type" value="Genomic_DNA"/>
</dbReference>
<dbReference type="GO" id="GO:0006520">
    <property type="term" value="P:amino acid metabolic process"/>
    <property type="evidence" value="ECO:0007669"/>
    <property type="project" value="TreeGrafter"/>
</dbReference>
<dbReference type="AlphaFoldDB" id="A0A9P8YAF9"/>
<dbReference type="RefSeq" id="XP_046016142.1">
    <property type="nucleotide sequence ID" value="XM_046149473.1"/>
</dbReference>
<dbReference type="PRINTS" id="PR00753">
    <property type="entry name" value="ACCSYNTHASE"/>
</dbReference>
<dbReference type="Pfam" id="PF00155">
    <property type="entry name" value="Aminotran_1_2"/>
    <property type="match status" value="1"/>
</dbReference>
<dbReference type="PROSITE" id="PS00105">
    <property type="entry name" value="AA_TRANSFER_CLASS_1"/>
    <property type="match status" value="1"/>
</dbReference>
<dbReference type="GO" id="GO:0030170">
    <property type="term" value="F:pyridoxal phosphate binding"/>
    <property type="evidence" value="ECO:0007669"/>
    <property type="project" value="InterPro"/>
</dbReference>
<reference evidence="4" key="1">
    <citation type="journal article" date="2021" name="Nat. Commun.">
        <title>Genetic determinants of endophytism in the Arabidopsis root mycobiome.</title>
        <authorList>
            <person name="Mesny F."/>
            <person name="Miyauchi S."/>
            <person name="Thiergart T."/>
            <person name="Pickel B."/>
            <person name="Atanasova L."/>
            <person name="Karlsson M."/>
            <person name="Huettel B."/>
            <person name="Barry K.W."/>
            <person name="Haridas S."/>
            <person name="Chen C."/>
            <person name="Bauer D."/>
            <person name="Andreopoulos W."/>
            <person name="Pangilinan J."/>
            <person name="LaButti K."/>
            <person name="Riley R."/>
            <person name="Lipzen A."/>
            <person name="Clum A."/>
            <person name="Drula E."/>
            <person name="Henrissat B."/>
            <person name="Kohler A."/>
            <person name="Grigoriev I.V."/>
            <person name="Martin F.M."/>
            <person name="Hacquard S."/>
        </authorList>
    </citation>
    <scope>NUCLEOTIDE SEQUENCE</scope>
    <source>
        <strain evidence="4">MPI-CAGE-CH-0230</strain>
    </source>
</reference>
<dbReference type="Gene3D" id="3.40.640.10">
    <property type="entry name" value="Type I PLP-dependent aspartate aminotransferase-like (Major domain)"/>
    <property type="match status" value="1"/>
</dbReference>
<dbReference type="SUPFAM" id="SSF53383">
    <property type="entry name" value="PLP-dependent transferases"/>
    <property type="match status" value="1"/>
</dbReference>
<name>A0A9P8YAF9_9PEZI</name>
<evidence type="ECO:0000256" key="1">
    <source>
        <dbReference type="ARBA" id="ARBA00007441"/>
    </source>
</evidence>
<dbReference type="OrthoDB" id="7042322at2759"/>
<dbReference type="InterPro" id="IPR015422">
    <property type="entry name" value="PyrdxlP-dep_Trfase_small"/>
</dbReference>
<feature type="domain" description="Aminotransferase class I/classII large" evidence="3">
    <location>
        <begin position="72"/>
        <end position="416"/>
    </location>
</feature>
<dbReference type="Gene3D" id="3.90.1150.10">
    <property type="entry name" value="Aspartate Aminotransferase, domain 1"/>
    <property type="match status" value="1"/>
</dbReference>
<dbReference type="InterPro" id="IPR050478">
    <property type="entry name" value="Ethylene_sulfur-biosynth"/>
</dbReference>
<dbReference type="InterPro" id="IPR004839">
    <property type="entry name" value="Aminotransferase_I/II_large"/>
</dbReference>
<dbReference type="InterPro" id="IPR004838">
    <property type="entry name" value="NHTrfase_class1_PyrdxlP-BS"/>
</dbReference>
<dbReference type="GeneID" id="70179019"/>
<dbReference type="GO" id="GO:0008483">
    <property type="term" value="F:transaminase activity"/>
    <property type="evidence" value="ECO:0007669"/>
    <property type="project" value="TreeGrafter"/>
</dbReference>
<evidence type="ECO:0000256" key="2">
    <source>
        <dbReference type="ARBA" id="ARBA00022898"/>
    </source>
</evidence>
<evidence type="ECO:0000259" key="3">
    <source>
        <dbReference type="Pfam" id="PF00155"/>
    </source>
</evidence>
<dbReference type="PANTHER" id="PTHR43795:SF39">
    <property type="entry name" value="AMINOTRANSFERASE CLASS I_CLASSII DOMAIN-CONTAINING PROTEIN"/>
    <property type="match status" value="1"/>
</dbReference>
<organism evidence="4 5">
    <name type="scientific">Microdochium trichocladiopsis</name>
    <dbReference type="NCBI Taxonomy" id="1682393"/>
    <lineage>
        <taxon>Eukaryota</taxon>
        <taxon>Fungi</taxon>
        <taxon>Dikarya</taxon>
        <taxon>Ascomycota</taxon>
        <taxon>Pezizomycotina</taxon>
        <taxon>Sordariomycetes</taxon>
        <taxon>Xylariomycetidae</taxon>
        <taxon>Xylariales</taxon>
        <taxon>Microdochiaceae</taxon>
        <taxon>Microdochium</taxon>
    </lineage>
</organism>
<dbReference type="Proteomes" id="UP000756346">
    <property type="component" value="Unassembled WGS sequence"/>
</dbReference>
<comment type="similarity">
    <text evidence="1">Belongs to the class-I pyridoxal-phosphate-dependent aminotransferase family.</text>
</comment>
<dbReference type="PANTHER" id="PTHR43795">
    <property type="entry name" value="BIFUNCTIONAL ASPARTATE AMINOTRANSFERASE AND GLUTAMATE/ASPARTATE-PREPHENATE AMINOTRANSFERASE-RELATED"/>
    <property type="match status" value="1"/>
</dbReference>
<protein>
    <submittedName>
        <fullName evidence="4">1-aminocyclopropane-1-carboxylate synthase</fullName>
    </submittedName>
</protein>
<keyword evidence="5" id="KW-1185">Reference proteome</keyword>
<keyword evidence="2" id="KW-0663">Pyridoxal phosphate</keyword>
<dbReference type="InterPro" id="IPR015424">
    <property type="entry name" value="PyrdxlP-dep_Trfase"/>
</dbReference>
<comment type="caution">
    <text evidence="4">The sequence shown here is derived from an EMBL/GenBank/DDBJ whole genome shotgun (WGS) entry which is preliminary data.</text>
</comment>
<gene>
    <name evidence="4" type="ORF">B0I36DRAFT_236531</name>
</gene>
<dbReference type="InterPro" id="IPR015421">
    <property type="entry name" value="PyrdxlP-dep_Trfase_major"/>
</dbReference>
<evidence type="ECO:0000313" key="4">
    <source>
        <dbReference type="EMBL" id="KAH7037021.1"/>
    </source>
</evidence>
<sequence>MLSRRGAAGAATLDIPWRFAPGANNRYDPVSNPGGVISFATSENALMLDEIHDFAQQHASIPALAYTYRFSTEGGPRFPVAMAAHMNEYFSPVQSVEAEHIITGTGLTAMHELLGFSIADPGDGILVSGPVYGRFELDFGNTSALRMVYANVHGADALAPEVVSSFQEALDTAAPRGVQVKALLIVNPHNPLGRTYPAQTLRAIMAFCEHNSIHLISDEVYALSTYAKDVKFAQGFTSVLSIDPAGLIDTNRLHVLYGMSKDFAAAGLRLGCLVTRNAALRRAVSCNMRFHNPSGLSVAIGTAILEDREFVASFTALSRQRLLSARDYTVSVLAEAGVRCEPANAGFFVFMDLSPWLSPPLSQTANDDERQSCEFALAEKLLDAGVGLHPGEEHAERAGQFRLVFSSHDRETLELGLAR</sequence>